<proteinExistence type="predicted"/>
<dbReference type="InterPro" id="IPR013536">
    <property type="entry name" value="WLM_dom"/>
</dbReference>
<dbReference type="PANTHER" id="PTHR46622:SF1">
    <property type="entry name" value="DNA-DEPENDENT METALLOPROTEASE WSS1"/>
    <property type="match status" value="1"/>
</dbReference>
<dbReference type="Pfam" id="PF08325">
    <property type="entry name" value="WLM"/>
    <property type="match status" value="1"/>
</dbReference>
<reference evidence="3 4" key="1">
    <citation type="submission" date="2024-05" db="EMBL/GenBank/DDBJ databases">
        <title>A draft genome resource for the thread blight pathogen Marasmius tenuissimus strain MS-2.</title>
        <authorList>
            <person name="Yulfo-Soto G.E."/>
            <person name="Baruah I.K."/>
            <person name="Amoako-Attah I."/>
            <person name="Bukari Y."/>
            <person name="Meinhardt L.W."/>
            <person name="Bailey B.A."/>
            <person name="Cohen S.P."/>
        </authorList>
    </citation>
    <scope>NUCLEOTIDE SEQUENCE [LARGE SCALE GENOMIC DNA]</scope>
    <source>
        <strain evidence="3 4">MS-2</strain>
    </source>
</reference>
<dbReference type="InterPro" id="IPR053000">
    <property type="entry name" value="WSS1-like_metalloprotease"/>
</dbReference>
<feature type="compositionally biased region" description="Polar residues" evidence="1">
    <location>
        <begin position="257"/>
        <end position="271"/>
    </location>
</feature>
<protein>
    <recommendedName>
        <fullName evidence="2">WLM domain-containing protein</fullName>
    </recommendedName>
</protein>
<feature type="compositionally biased region" description="Basic residues" evidence="1">
    <location>
        <begin position="177"/>
        <end position="186"/>
    </location>
</feature>
<accession>A0ABR2ZR70</accession>
<evidence type="ECO:0000313" key="4">
    <source>
        <dbReference type="Proteomes" id="UP001437256"/>
    </source>
</evidence>
<evidence type="ECO:0000256" key="1">
    <source>
        <dbReference type="SAM" id="MobiDB-lite"/>
    </source>
</evidence>
<evidence type="ECO:0000259" key="2">
    <source>
        <dbReference type="PROSITE" id="PS51397"/>
    </source>
</evidence>
<organism evidence="3 4">
    <name type="scientific">Marasmius tenuissimus</name>
    <dbReference type="NCBI Taxonomy" id="585030"/>
    <lineage>
        <taxon>Eukaryota</taxon>
        <taxon>Fungi</taxon>
        <taxon>Dikarya</taxon>
        <taxon>Basidiomycota</taxon>
        <taxon>Agaricomycotina</taxon>
        <taxon>Agaricomycetes</taxon>
        <taxon>Agaricomycetidae</taxon>
        <taxon>Agaricales</taxon>
        <taxon>Marasmiineae</taxon>
        <taxon>Marasmiaceae</taxon>
        <taxon>Marasmius</taxon>
    </lineage>
</organism>
<keyword evidence="4" id="KW-1185">Reference proteome</keyword>
<evidence type="ECO:0000313" key="3">
    <source>
        <dbReference type="EMBL" id="KAL0063664.1"/>
    </source>
</evidence>
<dbReference type="Proteomes" id="UP001437256">
    <property type="component" value="Unassembled WGS sequence"/>
</dbReference>
<name>A0ABR2ZR70_9AGAR</name>
<sequence>MVHVRLNETESNPNPHINFISALPASTPEDQEDARLFLRALAAQVRPVMKAHGFVVNSLEEYEHNSVFAGRNWNHGETVELVLRRPGGSFLPTAWLMSTLCHELAHIKHMNHGTAFQDLWRRLRNDVRELQNKGYYGDGYWSSGKRLADSATISGNGIDPGELPEYMCGGAQTRSRPSNRRRKPRRREVVPSNHTGRQTTKKRKPGSRVASKYAFLGDGLSLNNPGDSEHGTGKGKRANSNRAREERALAAERRLQTSEQQSEKASTSRLSAGTDYDESDSDIEFVETDADRRKVLLDSGLEDPSNTAISWEDFDDDCIFVGAGQSGVVPLSRATNDVSPGSSDHTKGKRKADNHGHLSTGPQPKAPRARERDESDPPMSSFRGMVQDEIHFRRQESLGMQPGKARQLGAIPSSAQSVQPPGKGIEIRQGNRGADMRGHCAVAPGSSSTQRHESAQWSCLVCTL</sequence>
<feature type="domain" description="WLM" evidence="2">
    <location>
        <begin position="8"/>
        <end position="256"/>
    </location>
</feature>
<dbReference type="EMBL" id="JBBXMP010000075">
    <property type="protein sequence ID" value="KAL0063664.1"/>
    <property type="molecule type" value="Genomic_DNA"/>
</dbReference>
<comment type="caution">
    <text evidence="3">The sequence shown here is derived from an EMBL/GenBank/DDBJ whole genome shotgun (WGS) entry which is preliminary data.</text>
</comment>
<gene>
    <name evidence="3" type="ORF">AAF712_009356</name>
</gene>
<dbReference type="PANTHER" id="PTHR46622">
    <property type="entry name" value="DNA-DEPENDENT METALLOPROTEASE WSS1"/>
    <property type="match status" value="1"/>
</dbReference>
<feature type="region of interest" description="Disordered" evidence="1">
    <location>
        <begin position="330"/>
        <end position="382"/>
    </location>
</feature>
<dbReference type="Gene3D" id="3.30.2010.10">
    <property type="entry name" value="Metalloproteases ('zincins'), catalytic domain"/>
    <property type="match status" value="1"/>
</dbReference>
<feature type="compositionally biased region" description="Polar residues" evidence="1">
    <location>
        <begin position="333"/>
        <end position="343"/>
    </location>
</feature>
<feature type="compositionally biased region" description="Acidic residues" evidence="1">
    <location>
        <begin position="275"/>
        <end position="285"/>
    </location>
</feature>
<feature type="compositionally biased region" description="Basic and acidic residues" evidence="1">
    <location>
        <begin position="242"/>
        <end position="256"/>
    </location>
</feature>
<feature type="region of interest" description="Disordered" evidence="1">
    <location>
        <begin position="155"/>
        <end position="285"/>
    </location>
</feature>
<dbReference type="PROSITE" id="PS51397">
    <property type="entry name" value="WLM"/>
    <property type="match status" value="1"/>
</dbReference>